<name>A0ACB9DC63_9ASTR</name>
<proteinExistence type="predicted"/>
<reference evidence="1 2" key="2">
    <citation type="journal article" date="2022" name="Mol. Ecol. Resour.">
        <title>The genomes of chicory, endive, great burdock and yacon provide insights into Asteraceae paleo-polyploidization history and plant inulin production.</title>
        <authorList>
            <person name="Fan W."/>
            <person name="Wang S."/>
            <person name="Wang H."/>
            <person name="Wang A."/>
            <person name="Jiang F."/>
            <person name="Liu H."/>
            <person name="Zhao H."/>
            <person name="Xu D."/>
            <person name="Zhang Y."/>
        </authorList>
    </citation>
    <scope>NUCLEOTIDE SEQUENCE [LARGE SCALE GENOMIC DNA]</scope>
    <source>
        <strain evidence="2">cv. Yunnan</strain>
        <tissue evidence="1">Leaves</tissue>
    </source>
</reference>
<reference evidence="2" key="1">
    <citation type="journal article" date="2022" name="Mol. Ecol. Resour.">
        <title>The genomes of chicory, endive, great burdock and yacon provide insights into Asteraceae palaeo-polyploidization history and plant inulin production.</title>
        <authorList>
            <person name="Fan W."/>
            <person name="Wang S."/>
            <person name="Wang H."/>
            <person name="Wang A."/>
            <person name="Jiang F."/>
            <person name="Liu H."/>
            <person name="Zhao H."/>
            <person name="Xu D."/>
            <person name="Zhang Y."/>
        </authorList>
    </citation>
    <scope>NUCLEOTIDE SEQUENCE [LARGE SCALE GENOMIC DNA]</scope>
    <source>
        <strain evidence="2">cv. Yunnan</strain>
    </source>
</reference>
<gene>
    <name evidence="1" type="ORF">L1987_56928</name>
</gene>
<accession>A0ACB9DC63</accession>
<keyword evidence="2" id="KW-1185">Reference proteome</keyword>
<sequence length="218" mass="24083">MLQAMVIVNVNQNRREGGRWPTTSGNGRRLQAMVIVNQNGREGGRWLPIVMVGLICPRSSFICNHCRSSLCKLFLRLDCVDLNNLIDWLSWLNYNSCGISTRVTPKDDVAGTVAPCQLSVEPTEPIKPAVPVVIQPPTQQESSEPIKPDVGEPLVMTRAPSAVVNNSCTPCLVSTPLVHIRILGTRRMKITSMEIHEGGDKVYQLIDLIIDSCSYDCD</sequence>
<comment type="caution">
    <text evidence="1">The sequence shown here is derived from an EMBL/GenBank/DDBJ whole genome shotgun (WGS) entry which is preliminary data.</text>
</comment>
<protein>
    <submittedName>
        <fullName evidence="1">Uncharacterized protein</fullName>
    </submittedName>
</protein>
<evidence type="ECO:0000313" key="1">
    <source>
        <dbReference type="EMBL" id="KAI3743861.1"/>
    </source>
</evidence>
<dbReference type="Proteomes" id="UP001056120">
    <property type="component" value="Linkage Group LG19"/>
</dbReference>
<evidence type="ECO:0000313" key="2">
    <source>
        <dbReference type="Proteomes" id="UP001056120"/>
    </source>
</evidence>
<dbReference type="EMBL" id="CM042036">
    <property type="protein sequence ID" value="KAI3743861.1"/>
    <property type="molecule type" value="Genomic_DNA"/>
</dbReference>
<organism evidence="1 2">
    <name type="scientific">Smallanthus sonchifolius</name>
    <dbReference type="NCBI Taxonomy" id="185202"/>
    <lineage>
        <taxon>Eukaryota</taxon>
        <taxon>Viridiplantae</taxon>
        <taxon>Streptophyta</taxon>
        <taxon>Embryophyta</taxon>
        <taxon>Tracheophyta</taxon>
        <taxon>Spermatophyta</taxon>
        <taxon>Magnoliopsida</taxon>
        <taxon>eudicotyledons</taxon>
        <taxon>Gunneridae</taxon>
        <taxon>Pentapetalae</taxon>
        <taxon>asterids</taxon>
        <taxon>campanulids</taxon>
        <taxon>Asterales</taxon>
        <taxon>Asteraceae</taxon>
        <taxon>Asteroideae</taxon>
        <taxon>Heliantheae alliance</taxon>
        <taxon>Millerieae</taxon>
        <taxon>Smallanthus</taxon>
    </lineage>
</organism>